<evidence type="ECO:0000313" key="2">
    <source>
        <dbReference type="Proteomes" id="UP000475862"/>
    </source>
</evidence>
<sequence>MFCSYDVLVICEHYLSKAVFVLMAITHSSPQDFNTVHCNHRINIVIKDFNTINLYKCIMIVNSPKVLFQHHIHFLIVDQFQLQESSSLHANHHCQTSNINSHHLISVLNITFNITNPFFRKAEHCMGYVVEAPESPESFLIQKKYGAFSLGDTTAKKETDDKSAIFWCDYHHLRINDV</sequence>
<proteinExistence type="predicted"/>
<reference evidence="1 2" key="1">
    <citation type="submission" date="2019-08" db="EMBL/GenBank/DDBJ databases">
        <title>The genome of the soybean aphid Biotype 1, its phylome, world population structure and adaptation to the North American continent.</title>
        <authorList>
            <person name="Giordano R."/>
            <person name="Donthu R.K."/>
            <person name="Hernandez A.G."/>
            <person name="Wright C.L."/>
            <person name="Zimin A.V."/>
        </authorList>
    </citation>
    <scope>NUCLEOTIDE SEQUENCE [LARGE SCALE GENOMIC DNA]</scope>
    <source>
        <tissue evidence="1">Whole aphids</tissue>
    </source>
</reference>
<dbReference type="Proteomes" id="UP000475862">
    <property type="component" value="Unassembled WGS sequence"/>
</dbReference>
<protein>
    <submittedName>
        <fullName evidence="1">Uncharacterized protein</fullName>
    </submittedName>
</protein>
<accession>A0A6G0U163</accession>
<comment type="caution">
    <text evidence="1">The sequence shown here is derived from an EMBL/GenBank/DDBJ whole genome shotgun (WGS) entry which is preliminary data.</text>
</comment>
<dbReference type="AlphaFoldDB" id="A0A6G0U163"/>
<name>A0A6G0U163_APHGL</name>
<evidence type="ECO:0000313" key="1">
    <source>
        <dbReference type="EMBL" id="KAE9542835.1"/>
    </source>
</evidence>
<gene>
    <name evidence="1" type="ORF">AGLY_002746</name>
</gene>
<dbReference type="EMBL" id="VYZN01000009">
    <property type="protein sequence ID" value="KAE9542835.1"/>
    <property type="molecule type" value="Genomic_DNA"/>
</dbReference>
<keyword evidence="2" id="KW-1185">Reference proteome</keyword>
<organism evidence="1 2">
    <name type="scientific">Aphis glycines</name>
    <name type="common">Soybean aphid</name>
    <dbReference type="NCBI Taxonomy" id="307491"/>
    <lineage>
        <taxon>Eukaryota</taxon>
        <taxon>Metazoa</taxon>
        <taxon>Ecdysozoa</taxon>
        <taxon>Arthropoda</taxon>
        <taxon>Hexapoda</taxon>
        <taxon>Insecta</taxon>
        <taxon>Pterygota</taxon>
        <taxon>Neoptera</taxon>
        <taxon>Paraneoptera</taxon>
        <taxon>Hemiptera</taxon>
        <taxon>Sternorrhyncha</taxon>
        <taxon>Aphidomorpha</taxon>
        <taxon>Aphidoidea</taxon>
        <taxon>Aphididae</taxon>
        <taxon>Aphidini</taxon>
        <taxon>Aphis</taxon>
        <taxon>Aphis</taxon>
    </lineage>
</organism>